<sequence>MQNSGENRCSAVEKFGFLSIWSVGPQNQMRPWGVGAKLSHKSENYKVSVLKAGGEVGNQSIYQYLPVHKDSSSNLPSNRRLEEAVFGDCPNMMKFKAA</sequence>
<protein>
    <submittedName>
        <fullName evidence="1">Uncharacterized protein</fullName>
    </submittedName>
</protein>
<keyword evidence="2" id="KW-1185">Reference proteome</keyword>
<dbReference type="AlphaFoldDB" id="A0A4Y2HME4"/>
<gene>
    <name evidence="1" type="ORF">AVEN_35541_1</name>
</gene>
<dbReference type="EMBL" id="BGPR01002014">
    <property type="protein sequence ID" value="GBM66263.1"/>
    <property type="molecule type" value="Genomic_DNA"/>
</dbReference>
<dbReference type="Proteomes" id="UP000499080">
    <property type="component" value="Unassembled WGS sequence"/>
</dbReference>
<comment type="caution">
    <text evidence="1">The sequence shown here is derived from an EMBL/GenBank/DDBJ whole genome shotgun (WGS) entry which is preliminary data.</text>
</comment>
<evidence type="ECO:0000313" key="2">
    <source>
        <dbReference type="Proteomes" id="UP000499080"/>
    </source>
</evidence>
<proteinExistence type="predicted"/>
<organism evidence="1 2">
    <name type="scientific">Araneus ventricosus</name>
    <name type="common">Orbweaver spider</name>
    <name type="synonym">Epeira ventricosa</name>
    <dbReference type="NCBI Taxonomy" id="182803"/>
    <lineage>
        <taxon>Eukaryota</taxon>
        <taxon>Metazoa</taxon>
        <taxon>Ecdysozoa</taxon>
        <taxon>Arthropoda</taxon>
        <taxon>Chelicerata</taxon>
        <taxon>Arachnida</taxon>
        <taxon>Araneae</taxon>
        <taxon>Araneomorphae</taxon>
        <taxon>Entelegynae</taxon>
        <taxon>Araneoidea</taxon>
        <taxon>Araneidae</taxon>
        <taxon>Araneus</taxon>
    </lineage>
</organism>
<evidence type="ECO:0000313" key="1">
    <source>
        <dbReference type="EMBL" id="GBM66263.1"/>
    </source>
</evidence>
<reference evidence="1 2" key="1">
    <citation type="journal article" date="2019" name="Sci. Rep.">
        <title>Orb-weaving spider Araneus ventricosus genome elucidates the spidroin gene catalogue.</title>
        <authorList>
            <person name="Kono N."/>
            <person name="Nakamura H."/>
            <person name="Ohtoshi R."/>
            <person name="Moran D.A.P."/>
            <person name="Shinohara A."/>
            <person name="Yoshida Y."/>
            <person name="Fujiwara M."/>
            <person name="Mori M."/>
            <person name="Tomita M."/>
            <person name="Arakawa K."/>
        </authorList>
    </citation>
    <scope>NUCLEOTIDE SEQUENCE [LARGE SCALE GENOMIC DNA]</scope>
</reference>
<accession>A0A4Y2HME4</accession>
<name>A0A4Y2HME4_ARAVE</name>